<evidence type="ECO:0000313" key="3">
    <source>
        <dbReference type="EMBL" id="CAB9519206.1"/>
    </source>
</evidence>
<dbReference type="EMBL" id="CAICTM010000995">
    <property type="protein sequence ID" value="CAB9519206.1"/>
    <property type="molecule type" value="Genomic_DNA"/>
</dbReference>
<feature type="compositionally biased region" description="Low complexity" evidence="1">
    <location>
        <begin position="356"/>
        <end position="366"/>
    </location>
</feature>
<feature type="region of interest" description="Disordered" evidence="1">
    <location>
        <begin position="1"/>
        <end position="49"/>
    </location>
</feature>
<feature type="compositionally biased region" description="Polar residues" evidence="1">
    <location>
        <begin position="649"/>
        <end position="668"/>
    </location>
</feature>
<dbReference type="InterPro" id="IPR049227">
    <property type="entry name" value="DUF6824"/>
</dbReference>
<feature type="compositionally biased region" description="Basic and acidic residues" evidence="1">
    <location>
        <begin position="35"/>
        <end position="45"/>
    </location>
</feature>
<dbReference type="Pfam" id="PF20710">
    <property type="entry name" value="DUF6824"/>
    <property type="match status" value="1"/>
</dbReference>
<proteinExistence type="predicted"/>
<evidence type="ECO:0000256" key="1">
    <source>
        <dbReference type="SAM" id="MobiDB-lite"/>
    </source>
</evidence>
<feature type="compositionally biased region" description="Basic and acidic residues" evidence="1">
    <location>
        <begin position="416"/>
        <end position="458"/>
    </location>
</feature>
<feature type="compositionally biased region" description="Basic and acidic residues" evidence="1">
    <location>
        <begin position="1"/>
        <end position="10"/>
    </location>
</feature>
<feature type="region of interest" description="Disordered" evidence="1">
    <location>
        <begin position="633"/>
        <end position="701"/>
    </location>
</feature>
<organism evidence="3 4">
    <name type="scientific">Seminavis robusta</name>
    <dbReference type="NCBI Taxonomy" id="568900"/>
    <lineage>
        <taxon>Eukaryota</taxon>
        <taxon>Sar</taxon>
        <taxon>Stramenopiles</taxon>
        <taxon>Ochrophyta</taxon>
        <taxon>Bacillariophyta</taxon>
        <taxon>Bacillariophyceae</taxon>
        <taxon>Bacillariophycidae</taxon>
        <taxon>Naviculales</taxon>
        <taxon>Naviculaceae</taxon>
        <taxon>Seminavis</taxon>
    </lineage>
</organism>
<feature type="compositionally biased region" description="Low complexity" evidence="1">
    <location>
        <begin position="393"/>
        <end position="408"/>
    </location>
</feature>
<feature type="domain" description="DUF6824" evidence="2">
    <location>
        <begin position="87"/>
        <end position="153"/>
    </location>
</feature>
<gene>
    <name evidence="3" type="ORF">SEMRO_997_G229440.1</name>
</gene>
<protein>
    <recommendedName>
        <fullName evidence="2">DUF6824 domain-containing protein</fullName>
    </recommendedName>
</protein>
<dbReference type="AlphaFoldDB" id="A0A9N8HMG5"/>
<feature type="compositionally biased region" description="Low complexity" evidence="1">
    <location>
        <begin position="686"/>
        <end position="701"/>
    </location>
</feature>
<feature type="compositionally biased region" description="Basic residues" evidence="1">
    <location>
        <begin position="377"/>
        <end position="390"/>
    </location>
</feature>
<name>A0A9N8HMG5_9STRA</name>
<sequence>MDRRSHRQTEKQPLPVGKKPNLAAASGSQASNNTKPKEKKDKWRMEGTPIKGCPRSQDVIFGRGGLAQIHELKTLTPTSLLLSVARNTYFRALVQQHKPRYNATHRTQKQGVAAEICKKIAAGGGRFLEKQGDIWCEVTPRRSIEKTCQALREKKWNYFDTIDNETLEGFGISMGAQPEGVSYIYEHEDSIVVTIKLKPKTNKDPPAADEDDDDSTVSRAGDATSKDNASARKPPPVANKSPKKPFVEDKASARKPPPVANKPPKKRILEEKVSARKPPKKRILEDKASARKPPPAAKKPPKKRVVEEKVSVRKPPPPKTKGTPMKRQASSGKLSESDGSRSKRRKFASKLPAQPKPKVVTVVGKGNLEVESEKTKIARNKRAIRRNRKGGKADSASKAASNDAAAIAPMVSGKSTTKETATKRSEEFTTQKKQAEVESGGKDSNKKKENKSTPKDISAKAPPRHPDNVGTEVSEVDTMPPPTQLRASPTMVFLLPQVATSGVPLPAAKLYAPKPTTCTGIPAASLCSTPRTVMASNPVMASDAETPQDKKHKPEPQSRAEVAYVRPLAFSTTKPHPKSSSCPVAPVWRTPHGVASRPLAFDRIHANDEMASVSPSWILSQMTSVSPLGVPTTAGMSSLTPPSGLRRISGSTASTGTSFRFGGTQASAFSPDDSSLLRGPLPPSHTSPSLSVPPGSPSLLPAAPQTELFSTQSLSLLSALFSPGSSALPAMEQRAGFEDEQLPVFTRTMRTLLD</sequence>
<accession>A0A9N8HMG5</accession>
<keyword evidence="4" id="KW-1185">Reference proteome</keyword>
<dbReference type="Proteomes" id="UP001153069">
    <property type="component" value="Unassembled WGS sequence"/>
</dbReference>
<evidence type="ECO:0000313" key="4">
    <source>
        <dbReference type="Proteomes" id="UP001153069"/>
    </source>
</evidence>
<reference evidence="3" key="1">
    <citation type="submission" date="2020-06" db="EMBL/GenBank/DDBJ databases">
        <authorList>
            <consortium name="Plant Systems Biology data submission"/>
        </authorList>
    </citation>
    <scope>NUCLEOTIDE SEQUENCE</scope>
    <source>
        <strain evidence="3">D6</strain>
    </source>
</reference>
<feature type="region of interest" description="Disordered" evidence="1">
    <location>
        <begin position="196"/>
        <end position="487"/>
    </location>
</feature>
<comment type="caution">
    <text evidence="3">The sequence shown here is derived from an EMBL/GenBank/DDBJ whole genome shotgun (WGS) entry which is preliminary data.</text>
</comment>
<evidence type="ECO:0000259" key="2">
    <source>
        <dbReference type="Pfam" id="PF20710"/>
    </source>
</evidence>